<evidence type="ECO:0000256" key="1">
    <source>
        <dbReference type="SAM" id="Phobius"/>
    </source>
</evidence>
<keyword evidence="4" id="KW-1185">Reference proteome</keyword>
<dbReference type="EMBL" id="QEAO01000002">
    <property type="protein sequence ID" value="TPX37713.1"/>
    <property type="molecule type" value="Genomic_DNA"/>
</dbReference>
<protein>
    <recommendedName>
        <fullName evidence="2">J domain-containing protein</fullName>
    </recommendedName>
</protein>
<dbReference type="SMART" id="SM00271">
    <property type="entry name" value="DnaJ"/>
    <property type="match status" value="1"/>
</dbReference>
<dbReference type="Pfam" id="PF00226">
    <property type="entry name" value="DnaJ"/>
    <property type="match status" value="1"/>
</dbReference>
<evidence type="ECO:0000313" key="4">
    <source>
        <dbReference type="Proteomes" id="UP000319731"/>
    </source>
</evidence>
<reference evidence="3 4" key="1">
    <citation type="journal article" date="2019" name="Sci. Rep.">
        <title>Comparative genomics of chytrid fungi reveal insights into the obligate biotrophic and pathogenic lifestyle of Synchytrium endobioticum.</title>
        <authorList>
            <person name="van de Vossenberg B.T.L.H."/>
            <person name="Warris S."/>
            <person name="Nguyen H.D.T."/>
            <person name="van Gent-Pelzer M.P.E."/>
            <person name="Joly D.L."/>
            <person name="van de Geest H.C."/>
            <person name="Bonants P.J.M."/>
            <person name="Smith D.S."/>
            <person name="Levesque C.A."/>
            <person name="van der Lee T.A.J."/>
        </authorList>
    </citation>
    <scope>NUCLEOTIDE SEQUENCE [LARGE SCALE GENOMIC DNA]</scope>
    <source>
        <strain evidence="3 4">JEL517</strain>
    </source>
</reference>
<dbReference type="AlphaFoldDB" id="A0A507CJ28"/>
<gene>
    <name evidence="3" type="ORF">SmJEL517_g00514</name>
</gene>
<name>A0A507CJ28_9FUNG</name>
<dbReference type="PANTHER" id="PTHR24074">
    <property type="entry name" value="CO-CHAPERONE PROTEIN DJLA"/>
    <property type="match status" value="1"/>
</dbReference>
<organism evidence="3 4">
    <name type="scientific">Synchytrium microbalum</name>
    <dbReference type="NCBI Taxonomy" id="1806994"/>
    <lineage>
        <taxon>Eukaryota</taxon>
        <taxon>Fungi</taxon>
        <taxon>Fungi incertae sedis</taxon>
        <taxon>Chytridiomycota</taxon>
        <taxon>Chytridiomycota incertae sedis</taxon>
        <taxon>Chytridiomycetes</taxon>
        <taxon>Synchytriales</taxon>
        <taxon>Synchytriaceae</taxon>
        <taxon>Synchytrium</taxon>
    </lineage>
</organism>
<dbReference type="CDD" id="cd06257">
    <property type="entry name" value="DnaJ"/>
    <property type="match status" value="1"/>
</dbReference>
<dbReference type="PROSITE" id="PS50076">
    <property type="entry name" value="DNAJ_2"/>
    <property type="match status" value="1"/>
</dbReference>
<dbReference type="SUPFAM" id="SSF46565">
    <property type="entry name" value="Chaperone J-domain"/>
    <property type="match status" value="1"/>
</dbReference>
<dbReference type="InterPro" id="IPR050817">
    <property type="entry name" value="DjlA_DnaK_co-chaperone"/>
</dbReference>
<dbReference type="PRINTS" id="PR00625">
    <property type="entry name" value="JDOMAIN"/>
</dbReference>
<accession>A0A507CJ28</accession>
<keyword evidence="1" id="KW-0812">Transmembrane</keyword>
<keyword evidence="1" id="KW-0472">Membrane</keyword>
<comment type="caution">
    <text evidence="3">The sequence shown here is derived from an EMBL/GenBank/DDBJ whole genome shotgun (WGS) entry which is preliminary data.</text>
</comment>
<dbReference type="InterPro" id="IPR036869">
    <property type="entry name" value="J_dom_sf"/>
</dbReference>
<keyword evidence="1" id="KW-1133">Transmembrane helix</keyword>
<dbReference type="RefSeq" id="XP_031027624.1">
    <property type="nucleotide sequence ID" value="XM_031166443.1"/>
</dbReference>
<dbReference type="Proteomes" id="UP000319731">
    <property type="component" value="Unassembled WGS sequence"/>
</dbReference>
<dbReference type="STRING" id="1806994.A0A507CJ28"/>
<evidence type="ECO:0000313" key="3">
    <source>
        <dbReference type="EMBL" id="TPX37713.1"/>
    </source>
</evidence>
<feature type="domain" description="J" evidence="2">
    <location>
        <begin position="32"/>
        <end position="107"/>
    </location>
</feature>
<evidence type="ECO:0000259" key="2">
    <source>
        <dbReference type="PROSITE" id="PS50076"/>
    </source>
</evidence>
<feature type="transmembrane region" description="Helical" evidence="1">
    <location>
        <begin position="165"/>
        <end position="190"/>
    </location>
</feature>
<dbReference type="GeneID" id="42001740"/>
<proteinExistence type="predicted"/>
<sequence>MSVSMSAFRLSKRGIPRLKCTGCLARGFATFDPYSALHCPPDATSDTIKRSYFKLVFDLHPDRQGVVDTRKPETATEKLKKEQFLRVVKAYEILGNPDKKKQYDLDVRRGMGSRYSDISSNGSSSAAYRPTRGWQSTGDDYYSYYYNNSGRSTGPRYMTNGRMAFLIFVAAIISGGQVPRFLLFTFLHIANIRSVFVRQMNQRDEALQRVYNEAATQARANGSIDRGIDLLLAKQRARGVDVDTQLAGASSASLNKKIKELE</sequence>
<dbReference type="Gene3D" id="1.10.287.110">
    <property type="entry name" value="DnaJ domain"/>
    <property type="match status" value="1"/>
</dbReference>
<dbReference type="OrthoDB" id="10250354at2759"/>
<dbReference type="InterPro" id="IPR001623">
    <property type="entry name" value="DnaJ_domain"/>
</dbReference>